<dbReference type="Gene3D" id="3.40.50.300">
    <property type="entry name" value="P-loop containing nucleotide triphosphate hydrolases"/>
    <property type="match status" value="1"/>
</dbReference>
<evidence type="ECO:0000256" key="1">
    <source>
        <dbReference type="ARBA" id="ARBA00022741"/>
    </source>
</evidence>
<feature type="domain" description="Bacterial transcriptional activator" evidence="3">
    <location>
        <begin position="98"/>
        <end position="230"/>
    </location>
</feature>
<dbReference type="Gene3D" id="1.10.10.10">
    <property type="entry name" value="Winged helix-like DNA-binding domain superfamily/Winged helix DNA-binding domain"/>
    <property type="match status" value="1"/>
</dbReference>
<dbReference type="PANTHER" id="PTHR16305">
    <property type="entry name" value="TESTICULAR SOLUBLE ADENYLYL CYCLASE"/>
    <property type="match status" value="1"/>
</dbReference>
<dbReference type="GO" id="GO:0005524">
    <property type="term" value="F:ATP binding"/>
    <property type="evidence" value="ECO:0007669"/>
    <property type="project" value="UniProtKB-KW"/>
</dbReference>
<keyword evidence="4" id="KW-0238">DNA-binding</keyword>
<dbReference type="EMBL" id="FOHA01000026">
    <property type="protein sequence ID" value="SES06841.1"/>
    <property type="molecule type" value="Genomic_DNA"/>
</dbReference>
<dbReference type="InterPro" id="IPR011990">
    <property type="entry name" value="TPR-like_helical_dom_sf"/>
</dbReference>
<proteinExistence type="predicted"/>
<keyword evidence="1" id="KW-0547">Nucleotide-binding</keyword>
<dbReference type="Gene3D" id="1.25.40.10">
    <property type="entry name" value="Tetratricopeptide repeat domain"/>
    <property type="match status" value="2"/>
</dbReference>
<dbReference type="InterPro" id="IPR041664">
    <property type="entry name" value="AAA_16"/>
</dbReference>
<dbReference type="SMART" id="SM00028">
    <property type="entry name" value="TPR"/>
    <property type="match status" value="3"/>
</dbReference>
<dbReference type="GO" id="GO:0004016">
    <property type="term" value="F:adenylate cyclase activity"/>
    <property type="evidence" value="ECO:0007669"/>
    <property type="project" value="TreeGrafter"/>
</dbReference>
<dbReference type="Proteomes" id="UP000198948">
    <property type="component" value="Unassembled WGS sequence"/>
</dbReference>
<accession>A0A1H9UC63</accession>
<dbReference type="RefSeq" id="WP_092654034.1">
    <property type="nucleotide sequence ID" value="NZ_FOHA01000026.1"/>
</dbReference>
<dbReference type="InterPro" id="IPR027417">
    <property type="entry name" value="P-loop_NTPase"/>
</dbReference>
<dbReference type="Pfam" id="PF13191">
    <property type="entry name" value="AAA_16"/>
    <property type="match status" value="1"/>
</dbReference>
<organism evidence="4 5">
    <name type="scientific">Isobaculum melis</name>
    <dbReference type="NCBI Taxonomy" id="142588"/>
    <lineage>
        <taxon>Bacteria</taxon>
        <taxon>Bacillati</taxon>
        <taxon>Bacillota</taxon>
        <taxon>Bacilli</taxon>
        <taxon>Lactobacillales</taxon>
        <taxon>Carnobacteriaceae</taxon>
        <taxon>Isobaculum</taxon>
    </lineage>
</organism>
<protein>
    <submittedName>
        <fullName evidence="4">DNA-binding transcriptional activator of the SARP family</fullName>
    </submittedName>
</protein>
<evidence type="ECO:0000313" key="5">
    <source>
        <dbReference type="Proteomes" id="UP000198948"/>
    </source>
</evidence>
<dbReference type="AlphaFoldDB" id="A0A1H9UC63"/>
<reference evidence="4 5" key="1">
    <citation type="submission" date="2016-10" db="EMBL/GenBank/DDBJ databases">
        <authorList>
            <person name="de Groot N.N."/>
        </authorList>
    </citation>
    <scope>NUCLEOTIDE SEQUENCE [LARGE SCALE GENOMIC DNA]</scope>
    <source>
        <strain evidence="4 5">DSM 13760</strain>
    </source>
</reference>
<sequence>MSDKVYCQLFGNPQIRLNGESIFFSFSKINALLYYLLVNKTVSRDEVAGLLWPNKDEQSAKKNLRNTIYQTNKTLKGEYITSPTKVLLVLNEELDITSDIDLFLTAPSQHLALYQGEFLKGFYLKESESFDLWIVKMRSFYEKKFVRECFQKIETDIQQKNLIDVEKNIQKLIDIDEFDERNYQLLMQFYQDNDRNGKVIETYYSLANSLKIELGINPSSQTREIYEKSLEIVNQKSLAAASRFTALFFGRAEEITQLEQNFKGFGANQQAKSVLIIGEAGVGKSALTNRVLDNIQAEFFILETQCYQAEQQHALRPWKQIVEKMSKIIQQKELIQPALWQEILAKVFPNFDEQLPVIKLLENQEMVDLNLLSQVMIEAIKKIATIKKPVFVFEDIQWLDDTSLGLLTSVMLHLQQSEALFMFTSRNEYNSGTDDFLTTLKKYNFLETIELKPFTITETKLFIRKKLPKLALTEEMVQNIYAHTEGNLFFLIEYISLLQTNTKLDTMTVKMQDALKNRFLYLSPDERNLTSIVSYFYDSAPITILSAILEKDTWKIVNLIENLVNKNILKEQMDGEQINVQFTHSKLRDYMYMNQPTSKKRVIHRKIAEELEAQIKPQANDSLHYSKIAFHYAKAKNELKSLTYEIAYLQNYLGFHHELFPVFRNEQPFVEPTFSLAQGAVIEHFNKIKNKLTALTPLYQEDETYHLLVIKILYLEGRYLIRHGEYHKGIDDIQRVISKASELNHQEYILKGYKQMVFYYIQIDDTEGMFRYVELALDMAIKTNNHELIGVLLRLKGLYYIMSGNLYLAEKLLKESISTFMITDETAQKYSINIGAAYNYLGEIRHIEGNEAEAIQMYHQAINLCVDKGSVSSLSVFYINTGISLFAQQKYQQAKQYLMKAYGLYENFSSLWKRPQLDAYLALINLYEGDDEAVFAYIASSKKYSKSMSSPRDIGTVYFAEAMIKYQLKNRLLDDHRLSELLPKEATYYYQKALDYLNPYRDTYELATLATTFKTIQS</sequence>
<dbReference type="InterPro" id="IPR005158">
    <property type="entry name" value="BTAD"/>
</dbReference>
<dbReference type="SMART" id="SM01043">
    <property type="entry name" value="BTAD"/>
    <property type="match status" value="1"/>
</dbReference>
<dbReference type="OrthoDB" id="190810at2"/>
<dbReference type="InterPro" id="IPR019734">
    <property type="entry name" value="TPR_rpt"/>
</dbReference>
<evidence type="ECO:0000259" key="3">
    <source>
        <dbReference type="SMART" id="SM01043"/>
    </source>
</evidence>
<dbReference type="SUPFAM" id="SSF52540">
    <property type="entry name" value="P-loop containing nucleoside triphosphate hydrolases"/>
    <property type="match status" value="1"/>
</dbReference>
<dbReference type="GO" id="GO:0003677">
    <property type="term" value="F:DNA binding"/>
    <property type="evidence" value="ECO:0007669"/>
    <property type="project" value="UniProtKB-KW"/>
</dbReference>
<keyword evidence="2" id="KW-0067">ATP-binding</keyword>
<gene>
    <name evidence="4" type="ORF">SAMN04488559_12616</name>
</gene>
<name>A0A1H9UC63_9LACT</name>
<dbReference type="PANTHER" id="PTHR16305:SF28">
    <property type="entry name" value="GUANYLATE CYCLASE DOMAIN-CONTAINING PROTEIN"/>
    <property type="match status" value="1"/>
</dbReference>
<dbReference type="Pfam" id="PF03704">
    <property type="entry name" value="BTAD"/>
    <property type="match status" value="1"/>
</dbReference>
<keyword evidence="5" id="KW-1185">Reference proteome</keyword>
<dbReference type="InterPro" id="IPR036388">
    <property type="entry name" value="WH-like_DNA-bd_sf"/>
</dbReference>
<evidence type="ECO:0000313" key="4">
    <source>
        <dbReference type="EMBL" id="SES06841.1"/>
    </source>
</evidence>
<dbReference type="GO" id="GO:0005737">
    <property type="term" value="C:cytoplasm"/>
    <property type="evidence" value="ECO:0007669"/>
    <property type="project" value="TreeGrafter"/>
</dbReference>
<dbReference type="SUPFAM" id="SSF48452">
    <property type="entry name" value="TPR-like"/>
    <property type="match status" value="2"/>
</dbReference>
<evidence type="ECO:0000256" key="2">
    <source>
        <dbReference type="ARBA" id="ARBA00022840"/>
    </source>
</evidence>
<dbReference type="STRING" id="142588.SAMN04488559_12616"/>